<protein>
    <submittedName>
        <fullName evidence="1">Uncharacterized protein</fullName>
    </submittedName>
</protein>
<accession>E7C5T6</accession>
<name>E7C5T6_9GAMM</name>
<proteinExistence type="predicted"/>
<evidence type="ECO:0000313" key="1">
    <source>
        <dbReference type="EMBL" id="ADI22810.1"/>
    </source>
</evidence>
<reference evidence="1" key="1">
    <citation type="submission" date="2010-01" db="EMBL/GenBank/DDBJ databases">
        <title>Genome fragments of uncultured bacteria from the North Pacific subtropical Gyre.</title>
        <authorList>
            <person name="Pham V.D."/>
            <person name="Delong E.F."/>
        </authorList>
    </citation>
    <scope>NUCLEOTIDE SEQUENCE</scope>
</reference>
<organism evidence="1">
    <name type="scientific">uncultured Oceanospirillales bacterium HF0500_29K23</name>
    <dbReference type="NCBI Taxonomy" id="723622"/>
    <lineage>
        <taxon>Bacteria</taxon>
        <taxon>Pseudomonadati</taxon>
        <taxon>Pseudomonadota</taxon>
        <taxon>Gammaproteobacteria</taxon>
        <taxon>Oceanospirillales</taxon>
        <taxon>environmental samples</taxon>
    </lineage>
</organism>
<sequence length="136" mass="15734">MSKSKTRNKYKDNPVYKIFDDNTGEYWYSVTIDDSKGESVSIHTYSTISTTNKNATFEELKNKSIAFLPDSERDRYEGEPVRMSLASGNALSQNKYADGSASSFEFSVEIDFDYKLTNWNDAIKEKGFKPWWKGWF</sequence>
<dbReference type="AlphaFoldDB" id="E7C5T6"/>
<dbReference type="EMBL" id="GU567997">
    <property type="protein sequence ID" value="ADI22810.1"/>
    <property type="molecule type" value="Genomic_DNA"/>
</dbReference>